<reference evidence="1" key="1">
    <citation type="submission" date="2013-12" db="EMBL/GenBank/DDBJ databases">
        <title>The Genome Sequence of Aphanomyces invadans NJM9701.</title>
        <authorList>
            <consortium name="The Broad Institute Genomics Platform"/>
            <person name="Russ C."/>
            <person name="Tyler B."/>
            <person name="van West P."/>
            <person name="Dieguez-Uribeondo J."/>
            <person name="Young S.K."/>
            <person name="Zeng Q."/>
            <person name="Gargeya S."/>
            <person name="Fitzgerald M."/>
            <person name="Abouelleil A."/>
            <person name="Alvarado L."/>
            <person name="Chapman S.B."/>
            <person name="Gainer-Dewar J."/>
            <person name="Goldberg J."/>
            <person name="Griggs A."/>
            <person name="Gujja S."/>
            <person name="Hansen M."/>
            <person name="Howarth C."/>
            <person name="Imamovic A."/>
            <person name="Ireland A."/>
            <person name="Larimer J."/>
            <person name="McCowan C."/>
            <person name="Murphy C."/>
            <person name="Pearson M."/>
            <person name="Poon T.W."/>
            <person name="Priest M."/>
            <person name="Roberts A."/>
            <person name="Saif S."/>
            <person name="Shea T."/>
            <person name="Sykes S."/>
            <person name="Wortman J."/>
            <person name="Nusbaum C."/>
            <person name="Birren B."/>
        </authorList>
    </citation>
    <scope>NUCLEOTIDE SEQUENCE [LARGE SCALE GENOMIC DNA]</scope>
    <source>
        <strain evidence="1">NJM9701</strain>
    </source>
</reference>
<dbReference type="EMBL" id="QUSY01002352">
    <property type="protein sequence ID" value="RHY21534.1"/>
    <property type="molecule type" value="Genomic_DNA"/>
</dbReference>
<dbReference type="RefSeq" id="XP_008880165.1">
    <property type="nucleotide sequence ID" value="XM_008881943.1"/>
</dbReference>
<organism evidence="1">
    <name type="scientific">Aphanomyces invadans</name>
    <dbReference type="NCBI Taxonomy" id="157072"/>
    <lineage>
        <taxon>Eukaryota</taxon>
        <taxon>Sar</taxon>
        <taxon>Stramenopiles</taxon>
        <taxon>Oomycota</taxon>
        <taxon>Saprolegniomycetes</taxon>
        <taxon>Saprolegniales</taxon>
        <taxon>Verrucalvaceae</taxon>
        <taxon>Aphanomyces</taxon>
    </lineage>
</organism>
<accession>A0A024TBA6</accession>
<proteinExistence type="predicted"/>
<dbReference type="eggNOG" id="ENOG502SCJC">
    <property type="taxonomic scope" value="Eukaryota"/>
</dbReference>
<sequence>MSEQDEAIRRKKTAFRFSVSADIDLLKEVVMIAPFEAAYGQTGAGWEGICEHMRVSHGDTLTTASCRKRFDDLYSAFKKATLKALRASGTEEEYQERDQLLQGISDMVL</sequence>
<dbReference type="Proteomes" id="UP000285060">
    <property type="component" value="Unassembled WGS sequence"/>
</dbReference>
<evidence type="ECO:0008006" key="4">
    <source>
        <dbReference type="Google" id="ProtNLM"/>
    </source>
</evidence>
<gene>
    <name evidence="2" type="ORF">DYB32_009788</name>
    <name evidence="1" type="ORF">H310_14146</name>
</gene>
<dbReference type="EMBL" id="KI914012">
    <property type="protein sequence ID" value="ETV91328.1"/>
    <property type="molecule type" value="Genomic_DNA"/>
</dbReference>
<evidence type="ECO:0000313" key="2">
    <source>
        <dbReference type="EMBL" id="RHY21534.1"/>
    </source>
</evidence>
<evidence type="ECO:0000313" key="1">
    <source>
        <dbReference type="EMBL" id="ETV91328.1"/>
    </source>
</evidence>
<dbReference type="VEuPathDB" id="FungiDB:H310_14146"/>
<keyword evidence="3" id="KW-1185">Reference proteome</keyword>
<dbReference type="GeneID" id="20091196"/>
<protein>
    <recommendedName>
        <fullName evidence="4">Myb-like domain-containing protein</fullName>
    </recommendedName>
</protein>
<dbReference type="PANTHER" id="PTHR37558:SF1">
    <property type="entry name" value="HTH CENPB-TYPE DOMAIN-CONTAINING PROTEIN"/>
    <property type="match status" value="1"/>
</dbReference>
<dbReference type="AlphaFoldDB" id="A0A024TBA6"/>
<name>A0A024TBA6_9STRA</name>
<reference evidence="2 3" key="2">
    <citation type="submission" date="2018-08" db="EMBL/GenBank/DDBJ databases">
        <title>Aphanomyces genome sequencing and annotation.</title>
        <authorList>
            <person name="Minardi D."/>
            <person name="Oidtmann B."/>
            <person name="Van Der Giezen M."/>
            <person name="Studholme D.J."/>
        </authorList>
    </citation>
    <scope>NUCLEOTIDE SEQUENCE [LARGE SCALE GENOMIC DNA]</scope>
    <source>
        <strain evidence="2 3">NJM0002</strain>
    </source>
</reference>
<evidence type="ECO:0000313" key="3">
    <source>
        <dbReference type="Proteomes" id="UP000285060"/>
    </source>
</evidence>
<dbReference type="PANTHER" id="PTHR37558">
    <property type="entry name" value="HTH CENPB-TYPE DOMAIN-CONTAINING PROTEIN"/>
    <property type="match status" value="1"/>
</dbReference>
<dbReference type="OrthoDB" id="78571at2759"/>